<accession>A0A1V4BPD6</accession>
<evidence type="ECO:0000313" key="2">
    <source>
        <dbReference type="Proteomes" id="UP000189835"/>
    </source>
</evidence>
<dbReference type="Proteomes" id="UP000189835">
    <property type="component" value="Unassembled WGS sequence"/>
</dbReference>
<sequence length="100" mass="11787">MTTNAAKTQWQYLEKRPHSWRQQLYLKGKKLRAYTVWSDLLVNGDTVLEAADNWDLPLAAIQEVICYCQTHQSLLQQEAEEERRYLEERGVVLEPSVTHR</sequence>
<dbReference type="RefSeq" id="WP_079209850.1">
    <property type="nucleotide sequence ID" value="NZ_MVGR01000005.1"/>
</dbReference>
<organism evidence="1 2">
    <name type="scientific">Microcystis aeruginosa KW</name>
    <dbReference type="NCBI Taxonomy" id="1960155"/>
    <lineage>
        <taxon>Bacteria</taxon>
        <taxon>Bacillati</taxon>
        <taxon>Cyanobacteriota</taxon>
        <taxon>Cyanophyceae</taxon>
        <taxon>Oscillatoriophycideae</taxon>
        <taxon>Chroococcales</taxon>
        <taxon>Microcystaceae</taxon>
        <taxon>Microcystis</taxon>
    </lineage>
</organism>
<name>A0A1V4BPD6_MICAE</name>
<comment type="caution">
    <text evidence="1">The sequence shown here is derived from an EMBL/GenBank/DDBJ whole genome shotgun (WGS) entry which is preliminary data.</text>
</comment>
<reference evidence="1 2" key="1">
    <citation type="submission" date="2017-02" db="EMBL/GenBank/DDBJ databases">
        <title>Genome sequence of Microcystis aeruginosa KW.</title>
        <authorList>
            <person name="Oh H.-M."/>
            <person name="Ahn C.-Y."/>
            <person name="Jeong H."/>
            <person name="Srivastava A."/>
            <person name="Lee H.-G."/>
            <person name="Kang S.-R."/>
        </authorList>
    </citation>
    <scope>NUCLEOTIDE SEQUENCE [LARGE SCALE GENOMIC DNA]</scope>
    <source>
        <strain evidence="1 2">KW</strain>
    </source>
</reference>
<gene>
    <name evidence="1" type="ORF">B1L04_25925</name>
</gene>
<evidence type="ECO:0000313" key="1">
    <source>
        <dbReference type="EMBL" id="OPF15848.1"/>
    </source>
</evidence>
<dbReference type="EMBL" id="MVGR01000005">
    <property type="protein sequence ID" value="OPF15848.1"/>
    <property type="molecule type" value="Genomic_DNA"/>
</dbReference>
<evidence type="ECO:0008006" key="3">
    <source>
        <dbReference type="Google" id="ProtNLM"/>
    </source>
</evidence>
<dbReference type="AlphaFoldDB" id="A0A1V4BPD6"/>
<proteinExistence type="predicted"/>
<protein>
    <recommendedName>
        <fullName evidence="3">DUF433 domain-containing protein</fullName>
    </recommendedName>
</protein>